<accession>A0A023BZU1</accession>
<dbReference type="eggNOG" id="ENOG50315M8">
    <property type="taxonomic scope" value="Bacteria"/>
</dbReference>
<evidence type="ECO:0000313" key="2">
    <source>
        <dbReference type="EMBL" id="EZH75561.1"/>
    </source>
</evidence>
<protein>
    <submittedName>
        <fullName evidence="2">Uncharacterized protein</fullName>
    </submittedName>
</protein>
<keyword evidence="1" id="KW-1133">Transmembrane helix</keyword>
<keyword evidence="3" id="KW-1185">Reference proteome</keyword>
<evidence type="ECO:0000313" key="3">
    <source>
        <dbReference type="Proteomes" id="UP000023541"/>
    </source>
</evidence>
<keyword evidence="1" id="KW-0812">Transmembrane</keyword>
<feature type="transmembrane region" description="Helical" evidence="1">
    <location>
        <begin position="128"/>
        <end position="148"/>
    </location>
</feature>
<feature type="transmembrane region" description="Helical" evidence="1">
    <location>
        <begin position="71"/>
        <end position="90"/>
    </location>
</feature>
<comment type="caution">
    <text evidence="2">The sequence shown here is derived from an EMBL/GenBank/DDBJ whole genome shotgun (WGS) entry which is preliminary data.</text>
</comment>
<dbReference type="STRING" id="1317122.ATO12_01900"/>
<name>A0A023BZU1_9FLAO</name>
<dbReference type="RefSeq" id="WP_034238140.1">
    <property type="nucleotide sequence ID" value="NZ_AQRA01000001.1"/>
</dbReference>
<organism evidence="2 3">
    <name type="scientific">Aquimarina atlantica</name>
    <dbReference type="NCBI Taxonomy" id="1317122"/>
    <lineage>
        <taxon>Bacteria</taxon>
        <taxon>Pseudomonadati</taxon>
        <taxon>Bacteroidota</taxon>
        <taxon>Flavobacteriia</taxon>
        <taxon>Flavobacteriales</taxon>
        <taxon>Flavobacteriaceae</taxon>
        <taxon>Aquimarina</taxon>
    </lineage>
</organism>
<sequence>MELEEMQAVWSQMSDQIEKQKKLTDKMIIMMTQEQYRQKLNKIAYPEMIGAIICYGTAILILINVNKLDNWYTLLSGIVSMVILLVLPVLSLRSIYQMKKVNIAVNNYKETLLEYSKGKKRFQMVTKIGLYLGFFLMFAILPVATKILNNKDLFSGTKSIWPFVISIPIAIIVFITFSRWVGRCYNNNMNSAEALFKELKDVDVS</sequence>
<dbReference type="AlphaFoldDB" id="A0A023BZU1"/>
<gene>
    <name evidence="2" type="ORF">ATO12_01900</name>
</gene>
<evidence type="ECO:0000256" key="1">
    <source>
        <dbReference type="SAM" id="Phobius"/>
    </source>
</evidence>
<feature type="transmembrane region" description="Helical" evidence="1">
    <location>
        <begin position="160"/>
        <end position="181"/>
    </location>
</feature>
<proteinExistence type="predicted"/>
<reference evidence="2 3" key="1">
    <citation type="submission" date="2014-04" db="EMBL/GenBank/DDBJ databases">
        <title>Aquimarina sp. 22II-S11-z7 Genome Sequencing.</title>
        <authorList>
            <person name="Lai Q."/>
        </authorList>
    </citation>
    <scope>NUCLEOTIDE SEQUENCE [LARGE SCALE GENOMIC DNA]</scope>
    <source>
        <strain evidence="2 3">22II-S11-z7</strain>
    </source>
</reference>
<dbReference type="Proteomes" id="UP000023541">
    <property type="component" value="Unassembled WGS sequence"/>
</dbReference>
<dbReference type="EMBL" id="AQRA01000001">
    <property type="protein sequence ID" value="EZH75561.1"/>
    <property type="molecule type" value="Genomic_DNA"/>
</dbReference>
<feature type="transmembrane region" description="Helical" evidence="1">
    <location>
        <begin position="43"/>
        <end position="65"/>
    </location>
</feature>
<dbReference type="OrthoDB" id="1160385at2"/>
<keyword evidence="1" id="KW-0472">Membrane</keyword>